<sequence length="271" mass="29672">MAIYLNTRSRKDLIIHLMLVVGIILSLFLSFFFVYLPWSTNHGQSITVPDLRKANLEDVKATLSERKLDYIVSDCTFVPGVPPFTVLSQYPFPNSLVKEGRNIYLTVTMATAPMIRMPDLVSTNMGLRSALSLLRSVGLQEGNIRYIPDIAENAVLEQWYQGKKIEPGTQVPKGSKIELVVGNGIGNTELDVPNLIGVSLEEAEIIIKGSDLRMGTILYKQVPGAAPGTVVEQRPAPGIGTKINVGEIIDLWIAGKPDTDTGEGPTEPERN</sequence>
<evidence type="ECO:0000313" key="3">
    <source>
        <dbReference type="EMBL" id="PQA60447.1"/>
    </source>
</evidence>
<dbReference type="AlphaFoldDB" id="A0A2S7IRV6"/>
<dbReference type="EMBL" id="PTRA01000001">
    <property type="protein sequence ID" value="PQA60447.1"/>
    <property type="molecule type" value="Genomic_DNA"/>
</dbReference>
<evidence type="ECO:0000256" key="1">
    <source>
        <dbReference type="SAM" id="Phobius"/>
    </source>
</evidence>
<keyword evidence="4" id="KW-1185">Reference proteome</keyword>
<dbReference type="Pfam" id="PF03793">
    <property type="entry name" value="PASTA"/>
    <property type="match status" value="3"/>
</dbReference>
<protein>
    <submittedName>
        <fullName evidence="3">PASTA domain-containing protein</fullName>
    </submittedName>
</protein>
<reference evidence="4" key="1">
    <citation type="submission" date="2018-02" db="EMBL/GenBank/DDBJ databases">
        <title>Genome sequencing of Solimonas sp. HR-BB.</title>
        <authorList>
            <person name="Lee Y."/>
            <person name="Jeon C.O."/>
        </authorList>
    </citation>
    <scope>NUCLEOTIDE SEQUENCE [LARGE SCALE GENOMIC DNA]</scope>
    <source>
        <strain evidence="4">HR-U</strain>
    </source>
</reference>
<dbReference type="SMART" id="SM00740">
    <property type="entry name" value="PASTA"/>
    <property type="match status" value="3"/>
</dbReference>
<keyword evidence="1" id="KW-0812">Transmembrane</keyword>
<evidence type="ECO:0000259" key="2">
    <source>
        <dbReference type="PROSITE" id="PS51178"/>
    </source>
</evidence>
<dbReference type="Gene3D" id="3.30.10.20">
    <property type="match status" value="3"/>
</dbReference>
<feature type="domain" description="PASTA" evidence="2">
    <location>
        <begin position="43"/>
        <end position="109"/>
    </location>
</feature>
<dbReference type="CDD" id="cd06577">
    <property type="entry name" value="PASTA_pknB"/>
    <property type="match status" value="3"/>
</dbReference>
<accession>A0A2S7IRV6</accession>
<feature type="transmembrane region" description="Helical" evidence="1">
    <location>
        <begin position="12"/>
        <end position="38"/>
    </location>
</feature>
<name>A0A2S7IRV6_9BACT</name>
<gene>
    <name evidence="3" type="ORF">C5O19_12760</name>
</gene>
<organism evidence="3 4">
    <name type="scientific">Siphonobacter curvatus</name>
    <dbReference type="NCBI Taxonomy" id="2094562"/>
    <lineage>
        <taxon>Bacteria</taxon>
        <taxon>Pseudomonadati</taxon>
        <taxon>Bacteroidota</taxon>
        <taxon>Cytophagia</taxon>
        <taxon>Cytophagales</taxon>
        <taxon>Cytophagaceae</taxon>
        <taxon>Siphonobacter</taxon>
    </lineage>
</organism>
<dbReference type="PROSITE" id="PS51178">
    <property type="entry name" value="PASTA"/>
    <property type="match status" value="3"/>
</dbReference>
<dbReference type="OrthoDB" id="9803895at2"/>
<dbReference type="RefSeq" id="WP_094809518.1">
    <property type="nucleotide sequence ID" value="NZ_PTRA01000001.1"/>
</dbReference>
<dbReference type="Proteomes" id="UP000239590">
    <property type="component" value="Unassembled WGS sequence"/>
</dbReference>
<proteinExistence type="predicted"/>
<evidence type="ECO:0000313" key="4">
    <source>
        <dbReference type="Proteomes" id="UP000239590"/>
    </source>
</evidence>
<feature type="domain" description="PASTA" evidence="2">
    <location>
        <begin position="186"/>
        <end position="255"/>
    </location>
</feature>
<dbReference type="InterPro" id="IPR005543">
    <property type="entry name" value="PASTA_dom"/>
</dbReference>
<keyword evidence="1" id="KW-1133">Transmembrane helix</keyword>
<keyword evidence="1" id="KW-0472">Membrane</keyword>
<comment type="caution">
    <text evidence="3">The sequence shown here is derived from an EMBL/GenBank/DDBJ whole genome shotgun (WGS) entry which is preliminary data.</text>
</comment>
<feature type="domain" description="PASTA" evidence="2">
    <location>
        <begin position="111"/>
        <end position="183"/>
    </location>
</feature>